<dbReference type="AlphaFoldDB" id="A0A9X4INZ4"/>
<dbReference type="Proteomes" id="UP001140979">
    <property type="component" value="Unassembled WGS sequence"/>
</dbReference>
<dbReference type="RefSeq" id="WP_168524101.1">
    <property type="nucleotide sequence ID" value="NZ_CALYLA010000025.1"/>
</dbReference>
<proteinExistence type="predicted"/>
<protein>
    <submittedName>
        <fullName evidence="1">Uncharacterized protein</fullName>
    </submittedName>
</protein>
<organism evidence="1 2">
    <name type="scientific">Vibrio aestuarianus</name>
    <dbReference type="NCBI Taxonomy" id="28171"/>
    <lineage>
        <taxon>Bacteria</taxon>
        <taxon>Pseudomonadati</taxon>
        <taxon>Pseudomonadota</taxon>
        <taxon>Gammaproteobacteria</taxon>
        <taxon>Vibrionales</taxon>
        <taxon>Vibrionaceae</taxon>
        <taxon>Vibrio</taxon>
    </lineage>
</organism>
<sequence>MSDIVMLALPLISLKPPSACKACLGKTATRNQAELVSKVILGLTLN</sequence>
<name>A0A9X4INZ4_9VIBR</name>
<evidence type="ECO:0000313" key="1">
    <source>
        <dbReference type="EMBL" id="MDE1241241.1"/>
    </source>
</evidence>
<accession>A0A9X4INZ4</accession>
<reference evidence="1" key="1">
    <citation type="submission" date="2022-02" db="EMBL/GenBank/DDBJ databases">
        <title>Emergence and expansion in Europe of a Vibrio aestuarianus clonal complex pathogenic for oysters.</title>
        <authorList>
            <person name="Mesnil A."/>
            <person name="Travers M.-A."/>
        </authorList>
    </citation>
    <scope>NUCLEOTIDE SEQUENCE</scope>
    <source>
        <strain evidence="1">19_064_11T1</strain>
    </source>
</reference>
<gene>
    <name evidence="1" type="ORF">L9W94_03585</name>
</gene>
<dbReference type="EMBL" id="JAKNBA010000004">
    <property type="protein sequence ID" value="MDE1241241.1"/>
    <property type="molecule type" value="Genomic_DNA"/>
</dbReference>
<comment type="caution">
    <text evidence="1">The sequence shown here is derived from an EMBL/GenBank/DDBJ whole genome shotgun (WGS) entry which is preliminary data.</text>
</comment>
<evidence type="ECO:0000313" key="2">
    <source>
        <dbReference type="Proteomes" id="UP001140979"/>
    </source>
</evidence>